<sequence>MSPSLQLPLLDGDEPRGEYEPLHLKGRLGRPRERSFLWLKAITTAVLVLIAILVFFFPDDARHYLHLPPPSSGHHTPTRDRIQDIVTSILGSSPSPPHNTTADPIPNTAHFVYILQDPDADFHFEFSHYLAIYAAAHHWRPDTLYFHTNARPAALDRARAGTSGRWNALILNLPRLTVRAVTVPTHAGNGVALTGMEHKSDFVRVKAVHELGGVYVDWDVHALRDLAPLRSAGFRAVAGRQKEGDLNSGTFLAARGSRLTALWIEGMNAAYDGQWETHSNGVLTAVAERLVREEGEVLLVEREAFAPGGWGTGDVAELFAPHFSERSNLEGKRQGDELEAFDEGPGAVGINPSWARDWSFTYLLHAFRPGRASKNPWGFEAITPRYVFERQSNFARAVYPVAKDMYDRKIIQIDDSHEGRLHDRLESFILIQAAQTCSPNANATIKSPLPSLNWRKKPSPSTRFEILAHAVAIQLENSPTPSPVTACAMS</sequence>
<keyword evidence="2" id="KW-0812">Transmembrane</keyword>
<reference evidence="3" key="1">
    <citation type="submission" date="2015-05" db="EMBL/GenBank/DDBJ databases">
        <authorList>
            <person name="Wang D.B."/>
            <person name="Wang M."/>
        </authorList>
    </citation>
    <scope>NUCLEOTIDE SEQUENCE [LARGE SCALE GENOMIC DNA]</scope>
    <source>
        <strain evidence="3">VL2</strain>
    </source>
</reference>
<accession>A0A0G4MM71</accession>
<dbReference type="Gene3D" id="3.90.550.20">
    <property type="match status" value="1"/>
</dbReference>
<evidence type="ECO:0000256" key="1">
    <source>
        <dbReference type="ARBA" id="ARBA00009003"/>
    </source>
</evidence>
<evidence type="ECO:0000256" key="2">
    <source>
        <dbReference type="SAM" id="Phobius"/>
    </source>
</evidence>
<comment type="similarity">
    <text evidence="1">Belongs to the glycosyltransferase 32 family.</text>
</comment>
<dbReference type="EMBL" id="CVQI01027779">
    <property type="protein sequence ID" value="CRK35388.1"/>
    <property type="molecule type" value="Genomic_DNA"/>
</dbReference>
<evidence type="ECO:0000313" key="3">
    <source>
        <dbReference type="EMBL" id="CRK35388.1"/>
    </source>
</evidence>
<dbReference type="InterPro" id="IPR029044">
    <property type="entry name" value="Nucleotide-diphossugar_trans"/>
</dbReference>
<dbReference type="OrthoDB" id="409543at2759"/>
<dbReference type="EMBL" id="JAEMWZ010000032">
    <property type="protein sequence ID" value="KAG7141365.1"/>
    <property type="molecule type" value="Genomic_DNA"/>
</dbReference>
<evidence type="ECO:0008006" key="6">
    <source>
        <dbReference type="Google" id="ProtNLM"/>
    </source>
</evidence>
<dbReference type="Proteomes" id="UP000689129">
    <property type="component" value="Unassembled WGS sequence"/>
</dbReference>
<dbReference type="PANTHER" id="PTHR46830">
    <property type="entry name" value="TRANSFERASE, PUTATIVE-RELATED"/>
    <property type="match status" value="1"/>
</dbReference>
<reference evidence="4" key="3">
    <citation type="journal article" date="2021" name="Mol. Plant Pathol.">
        <title>A 20-kb lineage-specific genomic region tames virulence in pathogenic amphidiploid Verticillium longisporum.</title>
        <authorList>
            <person name="Harting R."/>
            <person name="Starke J."/>
            <person name="Kusch H."/>
            <person name="Poggeler S."/>
            <person name="Maurus I."/>
            <person name="Schluter R."/>
            <person name="Landesfeind M."/>
            <person name="Bulla I."/>
            <person name="Nowrousian M."/>
            <person name="de Jonge R."/>
            <person name="Stahlhut G."/>
            <person name="Hoff K.J."/>
            <person name="Asshauer K.P."/>
            <person name="Thurmer A."/>
            <person name="Stanke M."/>
            <person name="Daniel R."/>
            <person name="Morgenstern B."/>
            <person name="Thomma B.P.H.J."/>
            <person name="Kronstad J.W."/>
            <person name="Braus-Stromeyer S.A."/>
            <person name="Braus G.H."/>
        </authorList>
    </citation>
    <scope>NUCLEOTIDE SEQUENCE</scope>
    <source>
        <strain evidence="4">Vl32</strain>
    </source>
</reference>
<dbReference type="InterPro" id="IPR007577">
    <property type="entry name" value="GlycoTrfase_DXD_sugar-bd_CS"/>
</dbReference>
<dbReference type="Proteomes" id="UP000045706">
    <property type="component" value="Unassembled WGS sequence"/>
</dbReference>
<protein>
    <recommendedName>
        <fullName evidence="6">Glycosyl transferase</fullName>
    </recommendedName>
</protein>
<evidence type="ECO:0000313" key="5">
    <source>
        <dbReference type="Proteomes" id="UP000045706"/>
    </source>
</evidence>
<dbReference type="SUPFAM" id="SSF53448">
    <property type="entry name" value="Nucleotide-diphospho-sugar transferases"/>
    <property type="match status" value="1"/>
</dbReference>
<dbReference type="AlphaFoldDB" id="A0A0G4MM71"/>
<feature type="non-terminal residue" evidence="3">
    <location>
        <position position="490"/>
    </location>
</feature>
<dbReference type="PANTHER" id="PTHR46830:SF2">
    <property type="entry name" value="ALPHA-1,4-N-ACETYLGLUCOSAMINYLTRANSFERASE"/>
    <property type="match status" value="1"/>
</dbReference>
<organism evidence="3 5">
    <name type="scientific">Verticillium longisporum</name>
    <name type="common">Verticillium dahliae var. longisporum</name>
    <dbReference type="NCBI Taxonomy" id="100787"/>
    <lineage>
        <taxon>Eukaryota</taxon>
        <taxon>Fungi</taxon>
        <taxon>Dikarya</taxon>
        <taxon>Ascomycota</taxon>
        <taxon>Pezizomycotina</taxon>
        <taxon>Sordariomycetes</taxon>
        <taxon>Hypocreomycetidae</taxon>
        <taxon>Glomerellales</taxon>
        <taxon>Plectosphaerellaceae</taxon>
        <taxon>Verticillium</taxon>
    </lineage>
</organism>
<evidence type="ECO:0000313" key="4">
    <source>
        <dbReference type="EMBL" id="KAG7141365.1"/>
    </source>
</evidence>
<gene>
    <name evidence="3" type="ORF">BN1723_004136</name>
    <name evidence="4" type="ORF">HYQ45_002015</name>
</gene>
<reference evidence="5" key="2">
    <citation type="submission" date="2015-05" db="EMBL/GenBank/DDBJ databases">
        <authorList>
            <person name="Fogelqvist Johan"/>
        </authorList>
    </citation>
    <scope>NUCLEOTIDE SEQUENCE [LARGE SCALE GENOMIC DNA]</scope>
</reference>
<feature type="transmembrane region" description="Helical" evidence="2">
    <location>
        <begin position="37"/>
        <end position="57"/>
    </location>
</feature>
<proteinExistence type="inferred from homology"/>
<keyword evidence="2" id="KW-1133">Transmembrane helix</keyword>
<keyword evidence="2" id="KW-0472">Membrane</keyword>
<dbReference type="Pfam" id="PF04488">
    <property type="entry name" value="Gly_transf_sug"/>
    <property type="match status" value="1"/>
</dbReference>
<dbReference type="GO" id="GO:1901135">
    <property type="term" value="P:carbohydrate derivative metabolic process"/>
    <property type="evidence" value="ECO:0007669"/>
    <property type="project" value="UniProtKB-ARBA"/>
</dbReference>
<name>A0A0G4MM71_VERLO</name>